<dbReference type="GO" id="GO:0000156">
    <property type="term" value="F:phosphorelay response regulator activity"/>
    <property type="evidence" value="ECO:0007669"/>
    <property type="project" value="InterPro"/>
</dbReference>
<evidence type="ECO:0000259" key="2">
    <source>
        <dbReference type="PROSITE" id="PS50930"/>
    </source>
</evidence>
<dbReference type="Gene3D" id="2.40.50.1020">
    <property type="entry name" value="LytTr DNA-binding domain"/>
    <property type="match status" value="1"/>
</dbReference>
<proteinExistence type="predicted"/>
<gene>
    <name evidence="3" type="ORF">GTQ34_06275</name>
</gene>
<protein>
    <recommendedName>
        <fullName evidence="2">HTH LytTR-type domain-containing protein</fullName>
    </recommendedName>
</protein>
<dbReference type="Pfam" id="PF04397">
    <property type="entry name" value="LytTR"/>
    <property type="match status" value="1"/>
</dbReference>
<comment type="caution">
    <text evidence="3">The sequence shown here is derived from an EMBL/GenBank/DDBJ whole genome shotgun (WGS) entry which is preliminary data.</text>
</comment>
<dbReference type="RefSeq" id="WP_166522934.1">
    <property type="nucleotide sequence ID" value="NZ_JAAABI010000002.1"/>
</dbReference>
<name>A0A964TAY7_9FLAO</name>
<dbReference type="PANTHER" id="PTHR37299">
    <property type="entry name" value="TRANSCRIPTIONAL REGULATOR-RELATED"/>
    <property type="match status" value="1"/>
</dbReference>
<keyword evidence="4" id="KW-1185">Reference proteome</keyword>
<keyword evidence="1" id="KW-1133">Transmembrane helix</keyword>
<dbReference type="PROSITE" id="PS50930">
    <property type="entry name" value="HTH_LYTTR"/>
    <property type="match status" value="1"/>
</dbReference>
<accession>A0A964TAY7</accession>
<dbReference type="EMBL" id="JAAABI010000002">
    <property type="protein sequence ID" value="NAY91517.1"/>
    <property type="molecule type" value="Genomic_DNA"/>
</dbReference>
<feature type="transmembrane region" description="Helical" evidence="1">
    <location>
        <begin position="90"/>
        <end position="111"/>
    </location>
</feature>
<reference evidence="3" key="1">
    <citation type="submission" date="2020-01" db="EMBL/GenBank/DDBJ databases">
        <title>Muricauda ochracea sp. nov., isolated from a tidal flat of Garorim bay in Korea.</title>
        <authorList>
            <person name="Kim D."/>
            <person name="Yoo Y."/>
            <person name="Kim J.-J."/>
        </authorList>
    </citation>
    <scope>NUCLEOTIDE SEQUENCE</scope>
    <source>
        <strain evidence="3">JGD-17</strain>
    </source>
</reference>
<evidence type="ECO:0000313" key="3">
    <source>
        <dbReference type="EMBL" id="NAY91517.1"/>
    </source>
</evidence>
<evidence type="ECO:0000313" key="4">
    <source>
        <dbReference type="Proteomes" id="UP000667650"/>
    </source>
</evidence>
<feature type="transmembrane region" description="Helical" evidence="1">
    <location>
        <begin position="48"/>
        <end position="78"/>
    </location>
</feature>
<dbReference type="Proteomes" id="UP000667650">
    <property type="component" value="Unassembled WGS sequence"/>
</dbReference>
<feature type="domain" description="HTH LytTR-type" evidence="2">
    <location>
        <begin position="133"/>
        <end position="234"/>
    </location>
</feature>
<dbReference type="AlphaFoldDB" id="A0A964TAY7"/>
<keyword evidence="1" id="KW-0472">Membrane</keyword>
<dbReference type="PANTHER" id="PTHR37299:SF1">
    <property type="entry name" value="STAGE 0 SPORULATION PROTEIN A HOMOLOG"/>
    <property type="match status" value="1"/>
</dbReference>
<dbReference type="SMART" id="SM00850">
    <property type="entry name" value="LytTR"/>
    <property type="match status" value="1"/>
</dbReference>
<keyword evidence="1" id="KW-0812">Transmembrane</keyword>
<evidence type="ECO:0000256" key="1">
    <source>
        <dbReference type="SAM" id="Phobius"/>
    </source>
</evidence>
<organism evidence="3 4">
    <name type="scientific">Flagellimonas ochracea</name>
    <dbReference type="NCBI Taxonomy" id="2696472"/>
    <lineage>
        <taxon>Bacteria</taxon>
        <taxon>Pseudomonadati</taxon>
        <taxon>Bacteroidota</taxon>
        <taxon>Flavobacteriia</taxon>
        <taxon>Flavobacteriales</taxon>
        <taxon>Flavobacteriaceae</taxon>
        <taxon>Flagellimonas</taxon>
    </lineage>
</organism>
<dbReference type="InterPro" id="IPR007492">
    <property type="entry name" value="LytTR_DNA-bd_dom"/>
</dbReference>
<dbReference type="GO" id="GO:0003677">
    <property type="term" value="F:DNA binding"/>
    <property type="evidence" value="ECO:0007669"/>
    <property type="project" value="InterPro"/>
</dbReference>
<sequence>MFQVSAAAKCFSELSILAMTSFIFWSISAPRIKVWAFKWSLVDHPKGIAIQGGLGLSASILNIVMGHLFVIFFMAAIYQCPSPSFDLLHAGLTNNIAVNILCYIILAFHFLKKNGKSPLFPIVDNKTSEHVRISVSKKGAIFLLEPEEIVYIETANNCVVLHTKKGKFVKYQSLKSLTKQLCPKTFKRVHRFYLANTNCVERITKNRNGDGFIDLCNGNRIRFSRTYLKEFPFT</sequence>
<dbReference type="InterPro" id="IPR046947">
    <property type="entry name" value="LytR-like"/>
</dbReference>